<sequence length="269" mass="29812">MSRQTDELLGAQVRTAPAPVLEVRNLELSFGALRALDDISAEVLPGEILAIVGPNGAGKSSFLNSVNGFYRPSRGTVRFMGQDITGRRASEIARLGIARTFQNIQLYLGMSVLDNLLSGRHIHSSGGVLQALLRPWGMRDEIRQRAAVEEIMDFLELQPHRHTPVGTFGYGIRKRVDLGRALAMEPKLLLLDEPMAGMTMDEKEDMVRFILELRAQRGMPILLVEHDMQVISEIADRVVVLDWGRHVATGAPAEVLRRPEVVRAYLGGE</sequence>
<keyword evidence="2" id="KW-0547">Nucleotide-binding</keyword>
<dbReference type="Pfam" id="PF12399">
    <property type="entry name" value="BCA_ABC_TP_C"/>
    <property type="match status" value="1"/>
</dbReference>
<organism evidence="5 6">
    <name type="scientific">Ruixingdingia sedimenti</name>
    <dbReference type="NCBI Taxonomy" id="3073604"/>
    <lineage>
        <taxon>Bacteria</taxon>
        <taxon>Pseudomonadati</taxon>
        <taxon>Pseudomonadota</taxon>
        <taxon>Alphaproteobacteria</taxon>
        <taxon>Rhodobacterales</taxon>
        <taxon>Paracoccaceae</taxon>
        <taxon>Ruixingdingia</taxon>
    </lineage>
</organism>
<evidence type="ECO:0000259" key="4">
    <source>
        <dbReference type="PROSITE" id="PS50893"/>
    </source>
</evidence>
<reference evidence="5 6" key="1">
    <citation type="submission" date="2023-09" db="EMBL/GenBank/DDBJ databases">
        <title>Xinfangfangia sedmenti sp. nov., isolated the sedment.</title>
        <authorList>
            <person name="Xu L."/>
        </authorList>
    </citation>
    <scope>NUCLEOTIDE SEQUENCE [LARGE SCALE GENOMIC DNA]</scope>
    <source>
        <strain evidence="5 6">LG-4</strain>
    </source>
</reference>
<dbReference type="InterPro" id="IPR032823">
    <property type="entry name" value="BCA_ABC_TP_C"/>
</dbReference>
<proteinExistence type="predicted"/>
<dbReference type="InterPro" id="IPR003593">
    <property type="entry name" value="AAA+_ATPase"/>
</dbReference>
<evidence type="ECO:0000313" key="5">
    <source>
        <dbReference type="EMBL" id="MDR5654715.1"/>
    </source>
</evidence>
<evidence type="ECO:0000256" key="3">
    <source>
        <dbReference type="ARBA" id="ARBA00022840"/>
    </source>
</evidence>
<dbReference type="Proteomes" id="UP001247754">
    <property type="component" value="Unassembled WGS sequence"/>
</dbReference>
<evidence type="ECO:0000256" key="2">
    <source>
        <dbReference type="ARBA" id="ARBA00022741"/>
    </source>
</evidence>
<keyword evidence="6" id="KW-1185">Reference proteome</keyword>
<dbReference type="SMART" id="SM00382">
    <property type="entry name" value="AAA"/>
    <property type="match status" value="1"/>
</dbReference>
<gene>
    <name evidence="5" type="ORF">RGD00_19060</name>
</gene>
<dbReference type="GO" id="GO:0005524">
    <property type="term" value="F:ATP binding"/>
    <property type="evidence" value="ECO:0007669"/>
    <property type="project" value="UniProtKB-KW"/>
</dbReference>
<evidence type="ECO:0000256" key="1">
    <source>
        <dbReference type="ARBA" id="ARBA00022448"/>
    </source>
</evidence>
<dbReference type="RefSeq" id="WP_310458866.1">
    <property type="nucleotide sequence ID" value="NZ_JAVKPH010000032.1"/>
</dbReference>
<name>A0ABU1FCW5_9RHOB</name>
<dbReference type="InterPro" id="IPR003439">
    <property type="entry name" value="ABC_transporter-like_ATP-bd"/>
</dbReference>
<keyword evidence="1" id="KW-0813">Transport</keyword>
<dbReference type="Gene3D" id="3.40.50.300">
    <property type="entry name" value="P-loop containing nucleotide triphosphate hydrolases"/>
    <property type="match status" value="1"/>
</dbReference>
<comment type="caution">
    <text evidence="5">The sequence shown here is derived from an EMBL/GenBank/DDBJ whole genome shotgun (WGS) entry which is preliminary data.</text>
</comment>
<dbReference type="CDD" id="cd03219">
    <property type="entry name" value="ABC_Mj1267_LivG_branched"/>
    <property type="match status" value="1"/>
</dbReference>
<evidence type="ECO:0000313" key="6">
    <source>
        <dbReference type="Proteomes" id="UP001247754"/>
    </source>
</evidence>
<dbReference type="InterPro" id="IPR051120">
    <property type="entry name" value="ABC_AA/LPS_Transport"/>
</dbReference>
<dbReference type="InterPro" id="IPR027417">
    <property type="entry name" value="P-loop_NTPase"/>
</dbReference>
<dbReference type="PROSITE" id="PS50893">
    <property type="entry name" value="ABC_TRANSPORTER_2"/>
    <property type="match status" value="1"/>
</dbReference>
<dbReference type="PANTHER" id="PTHR45772">
    <property type="entry name" value="CONSERVED COMPONENT OF ABC TRANSPORTER FOR NATURAL AMINO ACIDS-RELATED"/>
    <property type="match status" value="1"/>
</dbReference>
<dbReference type="SUPFAM" id="SSF52540">
    <property type="entry name" value="P-loop containing nucleoside triphosphate hydrolases"/>
    <property type="match status" value="1"/>
</dbReference>
<dbReference type="Pfam" id="PF00005">
    <property type="entry name" value="ABC_tran"/>
    <property type="match status" value="1"/>
</dbReference>
<feature type="domain" description="ABC transporter" evidence="4">
    <location>
        <begin position="21"/>
        <end position="268"/>
    </location>
</feature>
<keyword evidence="3 5" id="KW-0067">ATP-binding</keyword>
<accession>A0ABU1FCW5</accession>
<dbReference type="PANTHER" id="PTHR45772:SF1">
    <property type="entry name" value="ABC TRANSPORTER ATP-BINDING PROTEIN"/>
    <property type="match status" value="1"/>
</dbReference>
<dbReference type="EMBL" id="JAVKPH010000032">
    <property type="protein sequence ID" value="MDR5654715.1"/>
    <property type="molecule type" value="Genomic_DNA"/>
</dbReference>
<protein>
    <submittedName>
        <fullName evidence="5">ABC transporter ATP-binding protein</fullName>
    </submittedName>
</protein>